<dbReference type="GO" id="GO:0019948">
    <property type="term" value="F:SUMO activating enzyme activity"/>
    <property type="evidence" value="ECO:0007669"/>
    <property type="project" value="TreeGrafter"/>
</dbReference>
<organism evidence="7 8">
    <name type="scientific">Reticulomyxa filosa</name>
    <dbReference type="NCBI Taxonomy" id="46433"/>
    <lineage>
        <taxon>Eukaryota</taxon>
        <taxon>Sar</taxon>
        <taxon>Rhizaria</taxon>
        <taxon>Retaria</taxon>
        <taxon>Foraminifera</taxon>
        <taxon>Monothalamids</taxon>
        <taxon>Reticulomyxidae</taxon>
        <taxon>Reticulomyxa</taxon>
    </lineage>
</organism>
<dbReference type="InterPro" id="IPR035985">
    <property type="entry name" value="Ubiquitin-activating_enz"/>
</dbReference>
<dbReference type="Gene3D" id="3.40.50.720">
    <property type="entry name" value="NAD(P)-binding Rossmann-like Domain"/>
    <property type="match status" value="1"/>
</dbReference>
<dbReference type="PROSITE" id="PS00865">
    <property type="entry name" value="UBIQUITIN_ACTIVAT_2"/>
    <property type="match status" value="1"/>
</dbReference>
<evidence type="ECO:0000256" key="2">
    <source>
        <dbReference type="ARBA" id="ARBA00022786"/>
    </source>
</evidence>
<dbReference type="PANTHER" id="PTHR10953:SF5">
    <property type="entry name" value="SUMO-ACTIVATING ENZYME SUBUNIT 2"/>
    <property type="match status" value="1"/>
</dbReference>
<proteinExistence type="predicted"/>
<protein>
    <submittedName>
        <fullName evidence="7">SUMO-1 activating enzyme subunit 2 isoform 5</fullName>
    </submittedName>
</protein>
<dbReference type="Pfam" id="PF00899">
    <property type="entry name" value="ThiF"/>
    <property type="match status" value="2"/>
</dbReference>
<dbReference type="GO" id="GO:0005524">
    <property type="term" value="F:ATP binding"/>
    <property type="evidence" value="ECO:0007669"/>
    <property type="project" value="UniProtKB-KW"/>
</dbReference>
<dbReference type="GO" id="GO:0016925">
    <property type="term" value="P:protein sumoylation"/>
    <property type="evidence" value="ECO:0007669"/>
    <property type="project" value="TreeGrafter"/>
</dbReference>
<gene>
    <name evidence="7" type="ORF">RFI_14332</name>
</gene>
<keyword evidence="8" id="KW-1185">Reference proteome</keyword>
<dbReference type="InterPro" id="IPR045886">
    <property type="entry name" value="ThiF/MoeB/HesA"/>
</dbReference>
<evidence type="ECO:0000259" key="6">
    <source>
        <dbReference type="Pfam" id="PF00899"/>
    </source>
</evidence>
<dbReference type="OMA" id="ISFFRTF"/>
<evidence type="ECO:0000256" key="3">
    <source>
        <dbReference type="ARBA" id="ARBA00022840"/>
    </source>
</evidence>
<dbReference type="PANTHER" id="PTHR10953">
    <property type="entry name" value="UBIQUITIN-ACTIVATING ENZYME E1"/>
    <property type="match status" value="1"/>
</dbReference>
<keyword evidence="1" id="KW-0547">Nucleotide-binding</keyword>
<feature type="active site" description="Glycyl thioester intermediate" evidence="5">
    <location>
        <position position="216"/>
    </location>
</feature>
<dbReference type="GO" id="GO:0005737">
    <property type="term" value="C:cytoplasm"/>
    <property type="evidence" value="ECO:0007669"/>
    <property type="project" value="TreeGrafter"/>
</dbReference>
<evidence type="ECO:0000256" key="1">
    <source>
        <dbReference type="ARBA" id="ARBA00022741"/>
    </source>
</evidence>
<dbReference type="EMBL" id="ASPP01010411">
    <property type="protein sequence ID" value="ETO22861.1"/>
    <property type="molecule type" value="Genomic_DNA"/>
</dbReference>
<dbReference type="OrthoDB" id="10255449at2759"/>
<dbReference type="GO" id="GO:0031510">
    <property type="term" value="C:SUMO activating enzyme complex"/>
    <property type="evidence" value="ECO:0007669"/>
    <property type="project" value="TreeGrafter"/>
</dbReference>
<evidence type="ECO:0000313" key="7">
    <source>
        <dbReference type="EMBL" id="ETO22861.1"/>
    </source>
</evidence>
<dbReference type="Proteomes" id="UP000023152">
    <property type="component" value="Unassembled WGS sequence"/>
</dbReference>
<keyword evidence="2" id="KW-0833">Ubl conjugation pathway</keyword>
<comment type="pathway">
    <text evidence="4">Protein modification.</text>
</comment>
<comment type="caution">
    <text evidence="7">The sequence shown here is derived from an EMBL/GenBank/DDBJ whole genome shotgun (WGS) entry which is preliminary data.</text>
</comment>
<dbReference type="SUPFAM" id="SSF69572">
    <property type="entry name" value="Activating enzymes of the ubiquitin-like proteins"/>
    <property type="match status" value="1"/>
</dbReference>
<dbReference type="InterPro" id="IPR033127">
    <property type="entry name" value="UBQ-activ_enz_E1_Cys_AS"/>
</dbReference>
<evidence type="ECO:0000313" key="8">
    <source>
        <dbReference type="Proteomes" id="UP000023152"/>
    </source>
</evidence>
<sequence>MSTKSNLRQVFGEDNLKVIEKAKVLVVGAGGIGSELLKNLVSSGFTDIDVVRKKKGGGEGTISFFRTFPTGAIHWLPVKKKQTNKKQIDLDTIEVSNLNRQFLFRQKHVGKSKAQIAALEVSKFGEDKVSVRGRLGDIKSSDFGREYFMQYDIILNALDNISARRHVNRICVAQNKVFVESGTQGFLGQVIPIIPDLSNCWECNPKDSQTKSYPVCTIRSTPDKPVHCIVWAKELFHLLFEPADESSILKDLKVLQDTY</sequence>
<feature type="domain" description="THIF-type NAD/FAD binding fold" evidence="6">
    <location>
        <begin position="6"/>
        <end position="51"/>
    </location>
</feature>
<accession>X6NA36</accession>
<reference evidence="7 8" key="1">
    <citation type="journal article" date="2013" name="Curr. Biol.">
        <title>The Genome of the Foraminiferan Reticulomyxa filosa.</title>
        <authorList>
            <person name="Glockner G."/>
            <person name="Hulsmann N."/>
            <person name="Schleicher M."/>
            <person name="Noegel A.A."/>
            <person name="Eichinger L."/>
            <person name="Gallinger C."/>
            <person name="Pawlowski J."/>
            <person name="Sierra R."/>
            <person name="Euteneuer U."/>
            <person name="Pillet L."/>
            <person name="Moustafa A."/>
            <person name="Platzer M."/>
            <person name="Groth M."/>
            <person name="Szafranski K."/>
            <person name="Schliwa M."/>
        </authorList>
    </citation>
    <scope>NUCLEOTIDE SEQUENCE [LARGE SCALE GENOMIC DNA]</scope>
</reference>
<evidence type="ECO:0000256" key="4">
    <source>
        <dbReference type="ARBA" id="ARBA00043952"/>
    </source>
</evidence>
<evidence type="ECO:0000256" key="5">
    <source>
        <dbReference type="PROSITE-ProRule" id="PRU10132"/>
    </source>
</evidence>
<name>X6NA36_RETFI</name>
<keyword evidence="3" id="KW-0067">ATP-binding</keyword>
<feature type="domain" description="THIF-type NAD/FAD binding fold" evidence="6">
    <location>
        <begin position="88"/>
        <end position="221"/>
    </location>
</feature>
<dbReference type="InterPro" id="IPR000594">
    <property type="entry name" value="ThiF_NAD_FAD-bd"/>
</dbReference>
<dbReference type="AlphaFoldDB" id="X6NA36"/>